<evidence type="ECO:0000313" key="1">
    <source>
        <dbReference type="Proteomes" id="UP000887579"/>
    </source>
</evidence>
<evidence type="ECO:0000313" key="2">
    <source>
        <dbReference type="WBParaSite" id="ES5_v2.g15090.t1"/>
    </source>
</evidence>
<reference evidence="2" key="1">
    <citation type="submission" date="2022-11" db="UniProtKB">
        <authorList>
            <consortium name="WormBaseParasite"/>
        </authorList>
    </citation>
    <scope>IDENTIFICATION</scope>
</reference>
<sequence length="495" mass="57413">MSQEPIQSRRNLIIDVVGDIFESTINSVNVYTGQVKDYNFSWKETAKFFDEIRSRFDLTQVKAIVIRAMEYEVMTFKQSNEFRLKCKEFCEQNGIFFFVGNDIHLNAIAAVTKTHLMVKEGENVMIVMSKVLDLVFVVKLVREKGYYRYIGSQMLYSPMMLSTVFWDFEPKKIIILHSAHADDSAKKEINKMLKDRKPIVLHQGKEDEFEREAVITKVLHLMGERNNQYDVGVACTQAWFEIRLDEKCLISIIPNEVLPMERSIVIDVIPAKTVSLFAKFEVIPFELMKAIKLSSFNTKKAKITFKMDINLLYEFEVEPVGESVKLPSSTPKVRVVFDQHNFSVYLQNKNKECILEDFDELKQTPLYISFQTKKPIIGKSALKLCEKKPEFFVFDLIRLSSISNADLTNPKWGFKIEKENDTMMVTFDTFEGERRTSVEFILALILKHALTLVKNEIGKKMEEIEIEFNGFTANEMLKKNFVEAGKLLKVKIFLD</sequence>
<accession>A0AC34FEU7</accession>
<name>A0AC34FEU7_9BILA</name>
<dbReference type="Proteomes" id="UP000887579">
    <property type="component" value="Unplaced"/>
</dbReference>
<dbReference type="WBParaSite" id="ES5_v2.g15090.t1">
    <property type="protein sequence ID" value="ES5_v2.g15090.t1"/>
    <property type="gene ID" value="ES5_v2.g15090"/>
</dbReference>
<protein>
    <submittedName>
        <fullName evidence="2">Uncharacterized protein</fullName>
    </submittedName>
</protein>
<organism evidence="1 2">
    <name type="scientific">Panagrolaimus sp. ES5</name>
    <dbReference type="NCBI Taxonomy" id="591445"/>
    <lineage>
        <taxon>Eukaryota</taxon>
        <taxon>Metazoa</taxon>
        <taxon>Ecdysozoa</taxon>
        <taxon>Nematoda</taxon>
        <taxon>Chromadorea</taxon>
        <taxon>Rhabditida</taxon>
        <taxon>Tylenchina</taxon>
        <taxon>Panagrolaimomorpha</taxon>
        <taxon>Panagrolaimoidea</taxon>
        <taxon>Panagrolaimidae</taxon>
        <taxon>Panagrolaimus</taxon>
    </lineage>
</organism>
<proteinExistence type="predicted"/>